<gene>
    <name evidence="2" type="ORF">PG986_014155</name>
</gene>
<feature type="transmembrane region" description="Helical" evidence="1">
    <location>
        <begin position="128"/>
        <end position="154"/>
    </location>
</feature>
<name>A0ABR1PSG9_9PEZI</name>
<dbReference type="InterPro" id="IPR051361">
    <property type="entry name" value="ThrE/Ser_Exporter"/>
</dbReference>
<dbReference type="EMBL" id="JAQQWE010000010">
    <property type="protein sequence ID" value="KAK7937287.1"/>
    <property type="molecule type" value="Genomic_DNA"/>
</dbReference>
<accession>A0ABR1PSG9</accession>
<keyword evidence="1" id="KW-1133">Transmembrane helix</keyword>
<keyword evidence="1" id="KW-0812">Transmembrane</keyword>
<dbReference type="RefSeq" id="XP_066692615.1">
    <property type="nucleotide sequence ID" value="XM_066850377.1"/>
</dbReference>
<dbReference type="PANTHER" id="PTHR31082:SF4">
    <property type="entry name" value="PHEROMONE-REGULATED MEMBRANE PROTEIN 10"/>
    <property type="match status" value="1"/>
</dbReference>
<keyword evidence="1" id="KW-0472">Membrane</keyword>
<organism evidence="2 3">
    <name type="scientific">Apiospora aurea</name>
    <dbReference type="NCBI Taxonomy" id="335848"/>
    <lineage>
        <taxon>Eukaryota</taxon>
        <taxon>Fungi</taxon>
        <taxon>Dikarya</taxon>
        <taxon>Ascomycota</taxon>
        <taxon>Pezizomycotina</taxon>
        <taxon>Sordariomycetes</taxon>
        <taxon>Xylariomycetidae</taxon>
        <taxon>Amphisphaeriales</taxon>
        <taxon>Apiosporaceae</taxon>
        <taxon>Apiospora</taxon>
    </lineage>
</organism>
<evidence type="ECO:0000313" key="3">
    <source>
        <dbReference type="Proteomes" id="UP001391051"/>
    </source>
</evidence>
<proteinExistence type="predicted"/>
<feature type="transmembrane region" description="Helical" evidence="1">
    <location>
        <begin position="174"/>
        <end position="194"/>
    </location>
</feature>
<feature type="transmembrane region" description="Helical" evidence="1">
    <location>
        <begin position="33"/>
        <end position="55"/>
    </location>
</feature>
<dbReference type="GeneID" id="92083439"/>
<evidence type="ECO:0000313" key="2">
    <source>
        <dbReference type="EMBL" id="KAK7937287.1"/>
    </source>
</evidence>
<reference evidence="2 3" key="1">
    <citation type="submission" date="2023-01" db="EMBL/GenBank/DDBJ databases">
        <title>Analysis of 21 Apiospora genomes using comparative genomics revels a genus with tremendous synthesis potential of carbohydrate active enzymes and secondary metabolites.</title>
        <authorList>
            <person name="Sorensen T."/>
        </authorList>
    </citation>
    <scope>NUCLEOTIDE SEQUENCE [LARGE SCALE GENOMIC DNA]</scope>
    <source>
        <strain evidence="2 3">CBS 24483</strain>
    </source>
</reference>
<feature type="transmembrane region" description="Helical" evidence="1">
    <location>
        <begin position="76"/>
        <end position="93"/>
    </location>
</feature>
<comment type="caution">
    <text evidence="2">The sequence shown here is derived from an EMBL/GenBank/DDBJ whole genome shotgun (WGS) entry which is preliminary data.</text>
</comment>
<evidence type="ECO:0000256" key="1">
    <source>
        <dbReference type="SAM" id="Phobius"/>
    </source>
</evidence>
<keyword evidence="3" id="KW-1185">Reference proteome</keyword>
<dbReference type="Proteomes" id="UP001391051">
    <property type="component" value="Unassembled WGS sequence"/>
</dbReference>
<protein>
    <submittedName>
        <fullName evidence="2">Uncharacterized protein</fullName>
    </submittedName>
</protein>
<sequence>MSAIVSVLPGYTFIIATLELIHPPSSTVGVARLFNAAVEVVLLGYGIQLASLLWQTINSDPHSAACLRSVYIHPKFKLLLAPLILILTCVRGGSRLRQIPVQIILASAAVVVQRIIHIHTDPQLAMLAGAFTLGVLGNVYALVWNQFAFTVMVIGVQLLVPGGMTLEGELVEEMFRLVVPLMMGLLLSALVFSWRQRRGAFLY</sequence>
<feature type="transmembrane region" description="Helical" evidence="1">
    <location>
        <begin position="99"/>
        <end position="116"/>
    </location>
</feature>
<dbReference type="PANTHER" id="PTHR31082">
    <property type="entry name" value="PHEROMONE-REGULATED MEMBRANE PROTEIN 10"/>
    <property type="match status" value="1"/>
</dbReference>